<proteinExistence type="predicted"/>
<keyword evidence="2" id="KW-1185">Reference proteome</keyword>
<gene>
    <name evidence="1" type="ORF">X777_11238</name>
</gene>
<accession>A0A026W262</accession>
<evidence type="ECO:0000313" key="2">
    <source>
        <dbReference type="Proteomes" id="UP000053097"/>
    </source>
</evidence>
<sequence length="50" mass="5470">MVPRSSRDCHVVSTTLCGEYFAEGLCVGKIKYPIPRASSRDDDFDGGDCD</sequence>
<protein>
    <submittedName>
        <fullName evidence="1">Uncharacterized protein</fullName>
    </submittedName>
</protein>
<dbReference type="EMBL" id="KK107474">
    <property type="protein sequence ID" value="EZA50175.1"/>
    <property type="molecule type" value="Genomic_DNA"/>
</dbReference>
<name>A0A026W262_OOCBI</name>
<dbReference type="Proteomes" id="UP000053097">
    <property type="component" value="Unassembled WGS sequence"/>
</dbReference>
<dbReference type="AlphaFoldDB" id="A0A026W262"/>
<evidence type="ECO:0000313" key="1">
    <source>
        <dbReference type="EMBL" id="EZA50175.1"/>
    </source>
</evidence>
<reference evidence="1 2" key="1">
    <citation type="journal article" date="2014" name="Curr. Biol.">
        <title>The genome of the clonal raider ant Cerapachys biroi.</title>
        <authorList>
            <person name="Oxley P.R."/>
            <person name="Ji L."/>
            <person name="Fetter-Pruneda I."/>
            <person name="McKenzie S.K."/>
            <person name="Li C."/>
            <person name="Hu H."/>
            <person name="Zhang G."/>
            <person name="Kronauer D.J."/>
        </authorList>
    </citation>
    <scope>NUCLEOTIDE SEQUENCE [LARGE SCALE GENOMIC DNA]</scope>
</reference>
<organism evidence="1 2">
    <name type="scientific">Ooceraea biroi</name>
    <name type="common">Clonal raider ant</name>
    <name type="synonym">Cerapachys biroi</name>
    <dbReference type="NCBI Taxonomy" id="2015173"/>
    <lineage>
        <taxon>Eukaryota</taxon>
        <taxon>Metazoa</taxon>
        <taxon>Ecdysozoa</taxon>
        <taxon>Arthropoda</taxon>
        <taxon>Hexapoda</taxon>
        <taxon>Insecta</taxon>
        <taxon>Pterygota</taxon>
        <taxon>Neoptera</taxon>
        <taxon>Endopterygota</taxon>
        <taxon>Hymenoptera</taxon>
        <taxon>Apocrita</taxon>
        <taxon>Aculeata</taxon>
        <taxon>Formicoidea</taxon>
        <taxon>Formicidae</taxon>
        <taxon>Dorylinae</taxon>
        <taxon>Ooceraea</taxon>
    </lineage>
</organism>